<accession>A0A2R4XGD5</accession>
<keyword evidence="3" id="KW-1185">Reference proteome</keyword>
<evidence type="ECO:0000256" key="1">
    <source>
        <dbReference type="SAM" id="MobiDB-lite"/>
    </source>
</evidence>
<dbReference type="KEGG" id="boz:DBV39_03155"/>
<feature type="region of interest" description="Disordered" evidence="1">
    <location>
        <begin position="1"/>
        <end position="26"/>
    </location>
</feature>
<evidence type="ECO:0000313" key="2">
    <source>
        <dbReference type="EMBL" id="AWB32880.1"/>
    </source>
</evidence>
<gene>
    <name evidence="2" type="ORF">DBV39_03155</name>
</gene>
<evidence type="ECO:0000313" key="3">
    <source>
        <dbReference type="Proteomes" id="UP000244571"/>
    </source>
</evidence>
<protein>
    <submittedName>
        <fullName evidence="2">Uncharacterized protein</fullName>
    </submittedName>
</protein>
<dbReference type="AlphaFoldDB" id="A0A2R4XGD5"/>
<sequence>MSRQNPIPIPAADPGQSWISGEKLEKKSRTPQIHDELAAFCLRLQSIARLCDLNRSVQADQFKQISSVRKWTWDLSRAQSSTNSPD</sequence>
<reference evidence="2 3" key="1">
    <citation type="submission" date="2018-04" db="EMBL/GenBank/DDBJ databases">
        <title>Bordetella sp. HZ20 isolated from seawater.</title>
        <authorList>
            <person name="Sun C."/>
        </authorList>
    </citation>
    <scope>NUCLEOTIDE SEQUENCE [LARGE SCALE GENOMIC DNA]</scope>
    <source>
        <strain evidence="2 3">HZ20</strain>
    </source>
</reference>
<organism evidence="2 3">
    <name type="scientific">Orrella marina</name>
    <dbReference type="NCBI Taxonomy" id="2163011"/>
    <lineage>
        <taxon>Bacteria</taxon>
        <taxon>Pseudomonadati</taxon>
        <taxon>Pseudomonadota</taxon>
        <taxon>Betaproteobacteria</taxon>
        <taxon>Burkholderiales</taxon>
        <taxon>Alcaligenaceae</taxon>
        <taxon>Orrella</taxon>
    </lineage>
</organism>
<proteinExistence type="predicted"/>
<dbReference type="EMBL" id="CP028901">
    <property type="protein sequence ID" value="AWB32880.1"/>
    <property type="molecule type" value="Genomic_DNA"/>
</dbReference>
<name>A0A2R4XGD5_9BURK</name>
<dbReference type="Proteomes" id="UP000244571">
    <property type="component" value="Chromosome"/>
</dbReference>